<keyword evidence="3" id="KW-1185">Reference proteome</keyword>
<proteinExistence type="predicted"/>
<reference evidence="2" key="1">
    <citation type="submission" date="2019-03" db="EMBL/GenBank/DDBJ databases">
        <title>WGS assembly of Setaria viridis.</title>
        <authorList>
            <person name="Huang P."/>
            <person name="Jenkins J."/>
            <person name="Grimwood J."/>
            <person name="Barry K."/>
            <person name="Healey A."/>
            <person name="Mamidi S."/>
            <person name="Sreedasyam A."/>
            <person name="Shu S."/>
            <person name="Feldman M."/>
            <person name="Wu J."/>
            <person name="Yu Y."/>
            <person name="Chen C."/>
            <person name="Johnson J."/>
            <person name="Rokhsar D."/>
            <person name="Baxter I."/>
            <person name="Schmutz J."/>
            <person name="Brutnell T."/>
            <person name="Kellogg E."/>
        </authorList>
    </citation>
    <scope>NUCLEOTIDE SEQUENCE [LARGE SCALE GENOMIC DNA]</scope>
</reference>
<dbReference type="Proteomes" id="UP000298652">
    <property type="component" value="Chromosome 3"/>
</dbReference>
<evidence type="ECO:0000313" key="3">
    <source>
        <dbReference type="Proteomes" id="UP000298652"/>
    </source>
</evidence>
<name>A0A4U6VFE0_SETVI</name>
<organism evidence="2 3">
    <name type="scientific">Setaria viridis</name>
    <name type="common">Green bristlegrass</name>
    <name type="synonym">Setaria italica subsp. viridis</name>
    <dbReference type="NCBI Taxonomy" id="4556"/>
    <lineage>
        <taxon>Eukaryota</taxon>
        <taxon>Viridiplantae</taxon>
        <taxon>Streptophyta</taxon>
        <taxon>Embryophyta</taxon>
        <taxon>Tracheophyta</taxon>
        <taxon>Spermatophyta</taxon>
        <taxon>Magnoliopsida</taxon>
        <taxon>Liliopsida</taxon>
        <taxon>Poales</taxon>
        <taxon>Poaceae</taxon>
        <taxon>PACMAD clade</taxon>
        <taxon>Panicoideae</taxon>
        <taxon>Panicodae</taxon>
        <taxon>Paniceae</taxon>
        <taxon>Cenchrinae</taxon>
        <taxon>Setaria</taxon>
    </lineage>
</organism>
<evidence type="ECO:0008006" key="4">
    <source>
        <dbReference type="Google" id="ProtNLM"/>
    </source>
</evidence>
<feature type="region of interest" description="Disordered" evidence="1">
    <location>
        <begin position="195"/>
        <end position="214"/>
    </location>
</feature>
<sequence length="331" mass="36816">MERNEPLVVAASYFWSDALNAFLFGHRPMTPTLADVVLLTGLDISSPDTPFRLIAATSHRLDTRGIGGWKDDPIFELPSCFDSTTGRFDEDLTDELIKLGILPANFFSGKDAPTYEFYNPSVVARQFGMGQLPIQAYFVGQAKFRDELTKDLNDWIVAPFAVQQFKLWWAEWKQYLFCASVSTYCNLLDPTNIDPNAESKNRVPPTHSRSGRPIEDHHPYTIFPLIGYDTPSVDVIAGRSKQARKKVTKKTSRRLRTRVESADPPMITSAETLAALPLPAAGEADTQVITQAGAAAASLLVEAMQVNLMSHPADCHPHTDSSYFRLHKSLL</sequence>
<dbReference type="Gramene" id="TKW28118">
    <property type="protein sequence ID" value="TKW28118"/>
    <property type="gene ID" value="SEVIR_3G304600v2"/>
</dbReference>
<dbReference type="EMBL" id="CM016554">
    <property type="protein sequence ID" value="TKW28118.1"/>
    <property type="molecule type" value="Genomic_DNA"/>
</dbReference>
<accession>A0A4U6VFE0</accession>
<evidence type="ECO:0000256" key="1">
    <source>
        <dbReference type="SAM" id="MobiDB-lite"/>
    </source>
</evidence>
<protein>
    <recommendedName>
        <fullName evidence="4">Aminotransferase-like plant mobile domain-containing protein</fullName>
    </recommendedName>
</protein>
<dbReference type="AlphaFoldDB" id="A0A4U6VFE0"/>
<evidence type="ECO:0000313" key="2">
    <source>
        <dbReference type="EMBL" id="TKW28118.1"/>
    </source>
</evidence>
<gene>
    <name evidence="2" type="ORF">SEVIR_3G304600v2</name>
</gene>